<reference evidence="2" key="1">
    <citation type="journal article" date="2014" name="Sci. Data">
        <title>Genomes of diverse isolates of the marine cyanobacterium Prochlorococcus.</title>
        <authorList>
            <person name="Biller S."/>
            <person name="Berube P."/>
            <person name="Thompson J."/>
            <person name="Kelly L."/>
            <person name="Roggensack S."/>
            <person name="Awad L."/>
            <person name="Roache-Johnson K."/>
            <person name="Ding H."/>
            <person name="Giovannoni S.J."/>
            <person name="Moore L.R."/>
            <person name="Chisholm S.W."/>
        </authorList>
    </citation>
    <scope>NUCLEOTIDE SEQUENCE [LARGE SCALE GENOMIC DNA]</scope>
    <source>
        <strain evidence="2">MIT 9201</strain>
    </source>
</reference>
<accession>A0A0A2A857</accession>
<dbReference type="EMBL" id="JNAL01000007">
    <property type="protein sequence ID" value="KGF96694.1"/>
    <property type="molecule type" value="Genomic_DNA"/>
</dbReference>
<dbReference type="STRING" id="93057.EU95_0579"/>
<sequence>MAKRLSGKNKEEIIKLFIDGETVENLAIKFNCAKLTISRNLKKEIGEKKFKELTNSSNNLHSQSDNEQKIIYANKSANEQTFVENKNEEFTKINEFMEIAPLDYEIDCAEQKDLSSVPISEIDLPKIVYMIVDKKIELEIKYLRDFPSWEFLSKEELNRKTIQIFNELKDAKRFCTKDQKVIKVPNAEVFRIVAPILLSKGISRIINEEKLIAL</sequence>
<evidence type="ECO:0000313" key="1">
    <source>
        <dbReference type="EMBL" id="KGF96694.1"/>
    </source>
</evidence>
<evidence type="ECO:0000313" key="2">
    <source>
        <dbReference type="Proteomes" id="UP000030355"/>
    </source>
</evidence>
<name>A0A0A2A857_PROMR</name>
<dbReference type="Proteomes" id="UP000030355">
    <property type="component" value="Unassembled WGS sequence"/>
</dbReference>
<protein>
    <submittedName>
        <fullName evidence="1">Uncharacterized protein</fullName>
    </submittedName>
</protein>
<dbReference type="AlphaFoldDB" id="A0A0A2A857"/>
<dbReference type="RefSeq" id="WP_032521745.1">
    <property type="nucleotide sequence ID" value="NZ_CP138977.1"/>
</dbReference>
<organism evidence="1 2">
    <name type="scientific">Prochlorococcus marinus str. MIT 9201</name>
    <dbReference type="NCBI Taxonomy" id="93057"/>
    <lineage>
        <taxon>Bacteria</taxon>
        <taxon>Bacillati</taxon>
        <taxon>Cyanobacteriota</taxon>
        <taxon>Cyanophyceae</taxon>
        <taxon>Synechococcales</taxon>
        <taxon>Prochlorococcaceae</taxon>
        <taxon>Prochlorococcus</taxon>
    </lineage>
</organism>
<comment type="caution">
    <text evidence="1">The sequence shown here is derived from an EMBL/GenBank/DDBJ whole genome shotgun (WGS) entry which is preliminary data.</text>
</comment>
<gene>
    <name evidence="1" type="ORF">EU95_0579</name>
</gene>
<dbReference type="OrthoDB" id="482053at2"/>
<proteinExistence type="predicted"/>
<dbReference type="eggNOG" id="COG2963">
    <property type="taxonomic scope" value="Bacteria"/>
</dbReference>